<organism evidence="1 2">
    <name type="scientific">Phytophthora megakarya</name>
    <dbReference type="NCBI Taxonomy" id="4795"/>
    <lineage>
        <taxon>Eukaryota</taxon>
        <taxon>Sar</taxon>
        <taxon>Stramenopiles</taxon>
        <taxon>Oomycota</taxon>
        <taxon>Peronosporomycetes</taxon>
        <taxon>Peronosporales</taxon>
        <taxon>Peronosporaceae</taxon>
        <taxon>Phytophthora</taxon>
    </lineage>
</organism>
<sequence length="75" mass="8414">MERGYAATFDDLIALDEEYFLTYMTRGDAMNAKPKRGGSVPGQRAGKERGFWGECLMNGYFGENLTNDASYSENK</sequence>
<dbReference type="EMBL" id="NBNE01002097">
    <property type="protein sequence ID" value="OWZ11535.1"/>
    <property type="molecule type" value="Genomic_DNA"/>
</dbReference>
<evidence type="ECO:0000313" key="1">
    <source>
        <dbReference type="EMBL" id="OWZ11535.1"/>
    </source>
</evidence>
<accession>A0A225W1T2</accession>
<keyword evidence="2" id="KW-1185">Reference proteome</keyword>
<comment type="caution">
    <text evidence="1">The sequence shown here is derived from an EMBL/GenBank/DDBJ whole genome shotgun (WGS) entry which is preliminary data.</text>
</comment>
<gene>
    <name evidence="1" type="ORF">PHMEG_00015429</name>
</gene>
<protein>
    <submittedName>
        <fullName evidence="1">Transposon protein</fullName>
    </submittedName>
</protein>
<reference evidence="2" key="1">
    <citation type="submission" date="2017-03" db="EMBL/GenBank/DDBJ databases">
        <title>Phytopthora megakarya and P. palmivora, two closely related causual agents of cacao black pod achieved similar genome size and gene model numbers by different mechanisms.</title>
        <authorList>
            <person name="Ali S."/>
            <person name="Shao J."/>
            <person name="Larry D.J."/>
            <person name="Kronmiller B."/>
            <person name="Shen D."/>
            <person name="Strem M.D."/>
            <person name="Melnick R.L."/>
            <person name="Guiltinan M.J."/>
            <person name="Tyler B.M."/>
            <person name="Meinhardt L.W."/>
            <person name="Bailey B.A."/>
        </authorList>
    </citation>
    <scope>NUCLEOTIDE SEQUENCE [LARGE SCALE GENOMIC DNA]</scope>
    <source>
        <strain evidence="2">zdho120</strain>
    </source>
</reference>
<dbReference type="Proteomes" id="UP000198211">
    <property type="component" value="Unassembled WGS sequence"/>
</dbReference>
<proteinExistence type="predicted"/>
<evidence type="ECO:0000313" key="2">
    <source>
        <dbReference type="Proteomes" id="UP000198211"/>
    </source>
</evidence>
<dbReference type="AlphaFoldDB" id="A0A225W1T2"/>
<name>A0A225W1T2_9STRA</name>